<dbReference type="RefSeq" id="WP_138952349.1">
    <property type="nucleotide sequence ID" value="NZ_CP040749.1"/>
</dbReference>
<comment type="similarity">
    <text evidence="8">Belongs to the TsuA/YedE (TC 9.B.102) family.</text>
</comment>
<dbReference type="InterPro" id="IPR007272">
    <property type="entry name" value="Sulf_transp_TsuA/YedE"/>
</dbReference>
<evidence type="ECO:0000256" key="1">
    <source>
        <dbReference type="ARBA" id="ARBA00004429"/>
    </source>
</evidence>
<organism evidence="10 11">
    <name type="scientific">Aureibaculum algae</name>
    <dbReference type="NCBI Taxonomy" id="2584122"/>
    <lineage>
        <taxon>Bacteria</taxon>
        <taxon>Pseudomonadati</taxon>
        <taxon>Bacteroidota</taxon>
        <taxon>Flavobacteriia</taxon>
        <taxon>Flavobacteriales</taxon>
        <taxon>Flavobacteriaceae</taxon>
        <taxon>Aureibaculum</taxon>
    </lineage>
</organism>
<gene>
    <name evidence="10" type="ORF">FF125_00695</name>
</gene>
<feature type="transmembrane region" description="Helical" evidence="9">
    <location>
        <begin position="62"/>
        <end position="81"/>
    </location>
</feature>
<dbReference type="PANTHER" id="PTHR30574">
    <property type="entry name" value="INNER MEMBRANE PROTEIN YEDE"/>
    <property type="match status" value="1"/>
</dbReference>
<evidence type="ECO:0000256" key="9">
    <source>
        <dbReference type="SAM" id="Phobius"/>
    </source>
</evidence>
<dbReference type="AlphaFoldDB" id="A0A5B7TX48"/>
<evidence type="ECO:0000256" key="2">
    <source>
        <dbReference type="ARBA" id="ARBA00022448"/>
    </source>
</evidence>
<feature type="transmembrane region" description="Helical" evidence="9">
    <location>
        <begin position="160"/>
        <end position="184"/>
    </location>
</feature>
<feature type="transmembrane region" description="Helical" evidence="9">
    <location>
        <begin position="119"/>
        <end position="139"/>
    </location>
</feature>
<evidence type="ECO:0000256" key="5">
    <source>
        <dbReference type="ARBA" id="ARBA00022692"/>
    </source>
</evidence>
<accession>A0A5B7TX48</accession>
<dbReference type="OrthoDB" id="9814020at2"/>
<name>A0A5B7TX48_9FLAO</name>
<evidence type="ECO:0000256" key="3">
    <source>
        <dbReference type="ARBA" id="ARBA00022475"/>
    </source>
</evidence>
<evidence type="ECO:0000256" key="8">
    <source>
        <dbReference type="ARBA" id="ARBA00035655"/>
    </source>
</evidence>
<dbReference type="EMBL" id="CP040749">
    <property type="protein sequence ID" value="QCX40960.1"/>
    <property type="molecule type" value="Genomic_DNA"/>
</dbReference>
<evidence type="ECO:0000256" key="6">
    <source>
        <dbReference type="ARBA" id="ARBA00022989"/>
    </source>
</evidence>
<keyword evidence="5 9" id="KW-0812">Transmembrane</keyword>
<dbReference type="KEGG" id="fbe:FF125_00695"/>
<keyword evidence="2" id="KW-0813">Transport</keyword>
<keyword evidence="7 9" id="KW-0472">Membrane</keyword>
<evidence type="ECO:0000256" key="7">
    <source>
        <dbReference type="ARBA" id="ARBA00023136"/>
    </source>
</evidence>
<dbReference type="GO" id="GO:0005886">
    <property type="term" value="C:plasma membrane"/>
    <property type="evidence" value="ECO:0007669"/>
    <property type="project" value="UniProtKB-SubCell"/>
</dbReference>
<evidence type="ECO:0000256" key="4">
    <source>
        <dbReference type="ARBA" id="ARBA00022519"/>
    </source>
</evidence>
<sequence>MEFFLQPWPWYVAGPLITLVMFLLFYFGKTFGVSSNLETICAIGGAGKFNSYFKFDWRKNTWNLIFVFGAIIGGFISYQWLTPNEVIALNPQTIQDLSEIGIQNAGQSYLPAEIFSLDALFSLKGILVLLLGGFLVGFGTRYAGGCTSGHAIVGLSNLEIPSLIAVIGFFVGGLIMTWVFIPIIF</sequence>
<proteinExistence type="inferred from homology"/>
<reference evidence="10 11" key="1">
    <citation type="submission" date="2019-05" db="EMBL/GenBank/DDBJ databases">
        <title>Algicella ahnfeltiae gen. nov., sp. nov., a novel marine bacterium of the family Flavobacteriaceae isolated from a red alga.</title>
        <authorList>
            <person name="Nedashkovskaya O.I."/>
            <person name="Kukhlevskiy A.D."/>
            <person name="Kim S.-G."/>
            <person name="Zhukova N.V."/>
            <person name="Mikhailov V.V."/>
        </authorList>
    </citation>
    <scope>NUCLEOTIDE SEQUENCE [LARGE SCALE GENOMIC DNA]</scope>
    <source>
        <strain evidence="10 11">10Alg115</strain>
    </source>
</reference>
<evidence type="ECO:0000313" key="11">
    <source>
        <dbReference type="Proteomes" id="UP000306229"/>
    </source>
</evidence>
<keyword evidence="11" id="KW-1185">Reference proteome</keyword>
<keyword evidence="3" id="KW-1003">Cell membrane</keyword>
<comment type="subcellular location">
    <subcellularLocation>
        <location evidence="1">Cell inner membrane</location>
        <topology evidence="1">Multi-pass membrane protein</topology>
    </subcellularLocation>
</comment>
<protein>
    <submittedName>
        <fullName evidence="10">YeeE/YedE family protein</fullName>
    </submittedName>
</protein>
<evidence type="ECO:0000313" key="10">
    <source>
        <dbReference type="EMBL" id="QCX40960.1"/>
    </source>
</evidence>
<dbReference type="PANTHER" id="PTHR30574:SF1">
    <property type="entry name" value="SULPHUR TRANSPORT DOMAIN-CONTAINING PROTEIN"/>
    <property type="match status" value="1"/>
</dbReference>
<keyword evidence="4" id="KW-0997">Cell inner membrane</keyword>
<dbReference type="Proteomes" id="UP000306229">
    <property type="component" value="Chromosome"/>
</dbReference>
<keyword evidence="6 9" id="KW-1133">Transmembrane helix</keyword>
<dbReference type="Pfam" id="PF04143">
    <property type="entry name" value="Sulf_transp"/>
    <property type="match status" value="1"/>
</dbReference>
<feature type="transmembrane region" description="Helical" evidence="9">
    <location>
        <begin position="12"/>
        <end position="28"/>
    </location>
</feature>